<dbReference type="InterPro" id="IPR013783">
    <property type="entry name" value="Ig-like_fold"/>
</dbReference>
<keyword evidence="2" id="KW-0119">Carbohydrate metabolism</keyword>
<evidence type="ECO:0000256" key="1">
    <source>
        <dbReference type="ARBA" id="ARBA00023295"/>
    </source>
</evidence>
<gene>
    <name evidence="5" type="ORF">FHS42_007234</name>
</gene>
<dbReference type="Gene3D" id="2.60.40.10">
    <property type="entry name" value="Immunoglobulins"/>
    <property type="match status" value="5"/>
</dbReference>
<dbReference type="GO" id="GO:0016798">
    <property type="term" value="F:hydrolase activity, acting on glycosyl bonds"/>
    <property type="evidence" value="ECO:0007669"/>
    <property type="project" value="UniProtKB-KW"/>
</dbReference>
<dbReference type="RefSeq" id="WP_184580038.1">
    <property type="nucleotide sequence ID" value="NZ_JACHJL010000035.1"/>
</dbReference>
<feature type="domain" description="Fibronectin type-III" evidence="4">
    <location>
        <begin position="53"/>
        <end position="151"/>
    </location>
</feature>
<dbReference type="PANTHER" id="PTHR46957">
    <property type="entry name" value="CYTOKINE RECEPTOR"/>
    <property type="match status" value="1"/>
</dbReference>
<dbReference type="Proteomes" id="UP000588098">
    <property type="component" value="Unassembled WGS sequence"/>
</dbReference>
<feature type="domain" description="Fibronectin type-III" evidence="4">
    <location>
        <begin position="437"/>
        <end position="539"/>
    </location>
</feature>
<keyword evidence="6" id="KW-1185">Reference proteome</keyword>
<feature type="signal peptide" evidence="3">
    <location>
        <begin position="1"/>
        <end position="39"/>
    </location>
</feature>
<dbReference type="GO" id="GO:0016020">
    <property type="term" value="C:membrane"/>
    <property type="evidence" value="ECO:0007669"/>
    <property type="project" value="UniProtKB-SubCell"/>
</dbReference>
<organism evidence="5 6">
    <name type="scientific">Streptomyces zagrosensis</name>
    <dbReference type="NCBI Taxonomy" id="1042984"/>
    <lineage>
        <taxon>Bacteria</taxon>
        <taxon>Bacillati</taxon>
        <taxon>Actinomycetota</taxon>
        <taxon>Actinomycetes</taxon>
        <taxon>Kitasatosporales</taxon>
        <taxon>Streptomycetaceae</taxon>
        <taxon>Streptomyces</taxon>
    </lineage>
</organism>
<dbReference type="AlphaFoldDB" id="A0A7W9QH13"/>
<protein>
    <submittedName>
        <fullName evidence="5">Fibronectin type 3 domain-containing protein</fullName>
    </submittedName>
</protein>
<feature type="chain" id="PRO_5038843134" evidence="3">
    <location>
        <begin position="40"/>
        <end position="539"/>
    </location>
</feature>
<keyword evidence="1" id="KW-0378">Hydrolase</keyword>
<evidence type="ECO:0000256" key="2">
    <source>
        <dbReference type="ARBA" id="ARBA00023326"/>
    </source>
</evidence>
<evidence type="ECO:0000313" key="6">
    <source>
        <dbReference type="Proteomes" id="UP000588098"/>
    </source>
</evidence>
<dbReference type="GO" id="GO:0000272">
    <property type="term" value="P:polysaccharide catabolic process"/>
    <property type="evidence" value="ECO:0007669"/>
    <property type="project" value="UniProtKB-KW"/>
</dbReference>
<name>A0A7W9QH13_9ACTN</name>
<keyword evidence="3" id="KW-0732">Signal</keyword>
<dbReference type="CDD" id="cd00063">
    <property type="entry name" value="FN3"/>
    <property type="match status" value="1"/>
</dbReference>
<feature type="domain" description="Fibronectin type-III" evidence="4">
    <location>
        <begin position="250"/>
        <end position="342"/>
    </location>
</feature>
<comment type="caution">
    <text evidence="5">The sequence shown here is derived from an EMBL/GenBank/DDBJ whole genome shotgun (WGS) entry which is preliminary data.</text>
</comment>
<reference evidence="5 6" key="1">
    <citation type="submission" date="2020-08" db="EMBL/GenBank/DDBJ databases">
        <title>Genomic Encyclopedia of Type Strains, Phase III (KMG-III): the genomes of soil and plant-associated and newly described type strains.</title>
        <authorList>
            <person name="Whitman W."/>
        </authorList>
    </citation>
    <scope>NUCLEOTIDE SEQUENCE [LARGE SCALE GENOMIC DNA]</scope>
    <source>
        <strain evidence="5 6">CECT 8305</strain>
    </source>
</reference>
<dbReference type="PROSITE" id="PS50853">
    <property type="entry name" value="FN3"/>
    <property type="match status" value="4"/>
</dbReference>
<dbReference type="InterPro" id="IPR036116">
    <property type="entry name" value="FN3_sf"/>
</dbReference>
<evidence type="ECO:0000259" key="4">
    <source>
        <dbReference type="PROSITE" id="PS50853"/>
    </source>
</evidence>
<sequence length="539" mass="56652">MSHLSRYSGTNRLRRIRLVGATTTIAVAVALAGAADASAAAPKAPAVGTAAAPPAPVSTAASYDRTTSKAKVTWAKGDSRKVAGYRLYRKTRGASNASYAVVSGKSPLTTTSYTDKPPATGTAYAYAVRAVGKNGQESAYSAEATVTTVDRTTPTAPTALVATPGSKANALSWKPVAGAARYEVYRASEETGETGPFTRIATPKTTSYADSDADADVPYAYKVRALDTAGNASPYSKVARATRDTTAPLSPHELTVAKEDERGVTLTWRGGGSDAVKYTVYRSTSPYNSPLTKVGSTATLTYRDTSGETGRPYTYVVKGVDAAGNESRESSWVSATKLVGPSSVPQSPQIHTARVTGDRLLLEWSQSSYVPVSRYHVYRSTNASVDTTDPANEVAVTQEKSLKLTVGQGDYYYVVVAESGYGVRSAASTSVLPEVRVPQPPPTTSFYDVRAGDGRITLDWYSPPQEVGSPPVVGFRLYRSTSPGVTKENAETSFNASGNSHTDTGLSNGTTYYYVISTIDGTGAESALSPEVSATPAAR</sequence>
<proteinExistence type="predicted"/>
<dbReference type="InterPro" id="IPR050713">
    <property type="entry name" value="RTP_Phos/Ushers"/>
</dbReference>
<dbReference type="EMBL" id="JACHJL010000035">
    <property type="protein sequence ID" value="MBB5940136.1"/>
    <property type="molecule type" value="Genomic_DNA"/>
</dbReference>
<dbReference type="SUPFAM" id="SSF49265">
    <property type="entry name" value="Fibronectin type III"/>
    <property type="match status" value="4"/>
</dbReference>
<keyword evidence="2" id="KW-0624">Polysaccharide degradation</keyword>
<feature type="domain" description="Fibronectin type-III" evidence="4">
    <location>
        <begin position="153"/>
        <end position="249"/>
    </location>
</feature>
<dbReference type="InterPro" id="IPR003961">
    <property type="entry name" value="FN3_dom"/>
</dbReference>
<dbReference type="PANTHER" id="PTHR46957:SF3">
    <property type="entry name" value="CYTOKINE RECEPTOR"/>
    <property type="match status" value="1"/>
</dbReference>
<keyword evidence="1" id="KW-0326">Glycosidase</keyword>
<accession>A0A7W9QH13</accession>
<evidence type="ECO:0000256" key="3">
    <source>
        <dbReference type="SAM" id="SignalP"/>
    </source>
</evidence>
<evidence type="ECO:0000313" key="5">
    <source>
        <dbReference type="EMBL" id="MBB5940136.1"/>
    </source>
</evidence>
<dbReference type="SMART" id="SM00060">
    <property type="entry name" value="FN3"/>
    <property type="match status" value="5"/>
</dbReference>